<dbReference type="OrthoDB" id="690068at2759"/>
<dbReference type="Pfam" id="PF00010">
    <property type="entry name" value="HLH"/>
    <property type="match status" value="1"/>
</dbReference>
<feature type="region of interest" description="Disordered" evidence="1">
    <location>
        <begin position="429"/>
        <end position="452"/>
    </location>
</feature>
<protein>
    <recommendedName>
        <fullName evidence="2">BHLH domain-containing protein</fullName>
    </recommendedName>
</protein>
<feature type="compositionally biased region" description="Basic and acidic residues" evidence="1">
    <location>
        <begin position="24"/>
        <end position="38"/>
    </location>
</feature>
<evidence type="ECO:0000256" key="1">
    <source>
        <dbReference type="SAM" id="MobiDB-lite"/>
    </source>
</evidence>
<accession>A0A2H3JIC0</accession>
<evidence type="ECO:0000313" key="4">
    <source>
        <dbReference type="Proteomes" id="UP000218811"/>
    </source>
</evidence>
<proteinExistence type="predicted"/>
<dbReference type="STRING" id="742152.A0A2H3JIC0"/>
<dbReference type="Proteomes" id="UP000218811">
    <property type="component" value="Unassembled WGS sequence"/>
</dbReference>
<dbReference type="GO" id="GO:0046983">
    <property type="term" value="F:protein dimerization activity"/>
    <property type="evidence" value="ECO:0007669"/>
    <property type="project" value="InterPro"/>
</dbReference>
<keyword evidence="4" id="KW-1185">Reference proteome</keyword>
<sequence>MASAKEPIVPYAGSCNPPRRAKRARVDAPDNAAKDTIRRGRPPILPKEPIPDHEFGDANDSDSTEGDDYDPSPKTAAPRRRGRKPGTMSRSARESLRKLNHSRIEKARRTKINEALATLSGLVNDAERRRAEESGDARAYVLEDVQPSGKVKSEEKEFKLDVLVKTVIYTQELMEKVKLLEAGGCPNCARDTLPSPPSPTTPKRKRSADDTEYPPGTTDSRTQRTKEVEEDIYAEDDEKGDAEDHEQSPAAPPSPIHTPPNKPSPSPCLPPIASWLPHPYVDPSTIAALATIHPGTYTQPSYLPSPPLSGGLRPANHAPYVPALVLPGPARTVSPSLASPSPRPPASGPHVRAEPRVHVAIPTGASTSGGAGATFPSPARTPEDETAASLLLEMSTSPGLVAASGSGSVSSLTLPRAVDAPVCYDGRRESRATSTAGQIHTPSSLLGIARAR</sequence>
<dbReference type="AlphaFoldDB" id="A0A2H3JIC0"/>
<name>A0A2H3JIC0_WOLCO</name>
<evidence type="ECO:0000313" key="3">
    <source>
        <dbReference type="EMBL" id="PCH37478.1"/>
    </source>
</evidence>
<feature type="region of interest" description="Disordered" evidence="1">
    <location>
        <begin position="184"/>
        <end position="270"/>
    </location>
</feature>
<feature type="compositionally biased region" description="Pro residues" evidence="1">
    <location>
        <begin position="250"/>
        <end position="270"/>
    </location>
</feature>
<evidence type="ECO:0000259" key="2">
    <source>
        <dbReference type="PROSITE" id="PS50888"/>
    </source>
</evidence>
<dbReference type="SUPFAM" id="SSF47459">
    <property type="entry name" value="HLH, helix-loop-helix DNA-binding domain"/>
    <property type="match status" value="1"/>
</dbReference>
<dbReference type="OMA" id="WLPHPYV"/>
<dbReference type="Gene3D" id="4.10.280.10">
    <property type="entry name" value="Helix-loop-helix DNA-binding domain"/>
    <property type="match status" value="1"/>
</dbReference>
<feature type="region of interest" description="Disordered" evidence="1">
    <location>
        <begin position="332"/>
        <end position="351"/>
    </location>
</feature>
<dbReference type="InterPro" id="IPR011598">
    <property type="entry name" value="bHLH_dom"/>
</dbReference>
<dbReference type="EMBL" id="KB467931">
    <property type="protein sequence ID" value="PCH37478.1"/>
    <property type="molecule type" value="Genomic_DNA"/>
</dbReference>
<gene>
    <name evidence="3" type="ORF">WOLCODRAFT_140885</name>
</gene>
<feature type="compositionally biased region" description="Basic and acidic residues" evidence="1">
    <location>
        <begin position="91"/>
        <end position="104"/>
    </location>
</feature>
<feature type="compositionally biased region" description="Acidic residues" evidence="1">
    <location>
        <begin position="228"/>
        <end position="244"/>
    </location>
</feature>
<feature type="region of interest" description="Disordered" evidence="1">
    <location>
        <begin position="1"/>
        <end position="104"/>
    </location>
</feature>
<reference evidence="3 4" key="1">
    <citation type="journal article" date="2012" name="Science">
        <title>The Paleozoic origin of enzymatic lignin decomposition reconstructed from 31 fungal genomes.</title>
        <authorList>
            <person name="Floudas D."/>
            <person name="Binder M."/>
            <person name="Riley R."/>
            <person name="Barry K."/>
            <person name="Blanchette R.A."/>
            <person name="Henrissat B."/>
            <person name="Martinez A.T."/>
            <person name="Otillar R."/>
            <person name="Spatafora J.W."/>
            <person name="Yadav J.S."/>
            <person name="Aerts A."/>
            <person name="Benoit I."/>
            <person name="Boyd A."/>
            <person name="Carlson A."/>
            <person name="Copeland A."/>
            <person name="Coutinho P.M."/>
            <person name="de Vries R.P."/>
            <person name="Ferreira P."/>
            <person name="Findley K."/>
            <person name="Foster B."/>
            <person name="Gaskell J."/>
            <person name="Glotzer D."/>
            <person name="Gorecki P."/>
            <person name="Heitman J."/>
            <person name="Hesse C."/>
            <person name="Hori C."/>
            <person name="Igarashi K."/>
            <person name="Jurgens J.A."/>
            <person name="Kallen N."/>
            <person name="Kersten P."/>
            <person name="Kohler A."/>
            <person name="Kuees U."/>
            <person name="Kumar T.K.A."/>
            <person name="Kuo A."/>
            <person name="LaButti K."/>
            <person name="Larrondo L.F."/>
            <person name="Lindquist E."/>
            <person name="Ling A."/>
            <person name="Lombard V."/>
            <person name="Lucas S."/>
            <person name="Lundell T."/>
            <person name="Martin R."/>
            <person name="McLaughlin D.J."/>
            <person name="Morgenstern I."/>
            <person name="Morin E."/>
            <person name="Murat C."/>
            <person name="Nagy L.G."/>
            <person name="Nolan M."/>
            <person name="Ohm R.A."/>
            <person name="Patyshakuliyeva A."/>
            <person name="Rokas A."/>
            <person name="Ruiz-Duenas F.J."/>
            <person name="Sabat G."/>
            <person name="Salamov A."/>
            <person name="Samejima M."/>
            <person name="Schmutz J."/>
            <person name="Slot J.C."/>
            <person name="St John F."/>
            <person name="Stenlid J."/>
            <person name="Sun H."/>
            <person name="Sun S."/>
            <person name="Syed K."/>
            <person name="Tsang A."/>
            <person name="Wiebenga A."/>
            <person name="Young D."/>
            <person name="Pisabarro A."/>
            <person name="Eastwood D.C."/>
            <person name="Martin F."/>
            <person name="Cullen D."/>
            <person name="Grigoriev I.V."/>
            <person name="Hibbett D.S."/>
        </authorList>
    </citation>
    <scope>NUCLEOTIDE SEQUENCE [LARGE SCALE GENOMIC DNA]</scope>
    <source>
        <strain evidence="3 4">MD-104</strain>
    </source>
</reference>
<feature type="compositionally biased region" description="Polar residues" evidence="1">
    <location>
        <begin position="432"/>
        <end position="444"/>
    </location>
</feature>
<organism evidence="3 4">
    <name type="scientific">Wolfiporia cocos (strain MD-104)</name>
    <name type="common">Brown rot fungus</name>
    <dbReference type="NCBI Taxonomy" id="742152"/>
    <lineage>
        <taxon>Eukaryota</taxon>
        <taxon>Fungi</taxon>
        <taxon>Dikarya</taxon>
        <taxon>Basidiomycota</taxon>
        <taxon>Agaricomycotina</taxon>
        <taxon>Agaricomycetes</taxon>
        <taxon>Polyporales</taxon>
        <taxon>Phaeolaceae</taxon>
        <taxon>Wolfiporia</taxon>
    </lineage>
</organism>
<dbReference type="PROSITE" id="PS50888">
    <property type="entry name" value="BHLH"/>
    <property type="match status" value="1"/>
</dbReference>
<feature type="region of interest" description="Disordered" evidence="1">
    <location>
        <begin position="362"/>
        <end position="382"/>
    </location>
</feature>
<dbReference type="InterPro" id="IPR036638">
    <property type="entry name" value="HLH_DNA-bd_sf"/>
</dbReference>
<feature type="compositionally biased region" description="Acidic residues" evidence="1">
    <location>
        <begin position="57"/>
        <end position="70"/>
    </location>
</feature>
<feature type="domain" description="BHLH" evidence="2">
    <location>
        <begin position="96"/>
        <end position="173"/>
    </location>
</feature>